<evidence type="ECO:0000313" key="1">
    <source>
        <dbReference type="EMBL" id="MQN13795.1"/>
    </source>
</evidence>
<dbReference type="Pfam" id="PF14121">
    <property type="entry name" value="Porin_10"/>
    <property type="match status" value="1"/>
</dbReference>
<evidence type="ECO:0008006" key="3">
    <source>
        <dbReference type="Google" id="ProtNLM"/>
    </source>
</evidence>
<comment type="caution">
    <text evidence="1">The sequence shown here is derived from an EMBL/GenBank/DDBJ whole genome shotgun (WGS) entry which is preliminary data.</text>
</comment>
<gene>
    <name evidence="1" type="ORF">F7D95_13550</name>
</gene>
<evidence type="ECO:0000313" key="2">
    <source>
        <dbReference type="Proteomes" id="UP000442105"/>
    </source>
</evidence>
<reference evidence="2" key="1">
    <citation type="submission" date="2019-09" db="EMBL/GenBank/DDBJ databases">
        <title>Distinct polysaccharide growth profiles of human intestinal Prevotella copri isolates.</title>
        <authorList>
            <person name="Fehlner-Peach H."/>
            <person name="Magnabosco C."/>
            <person name="Raghavan V."/>
            <person name="Scher J.U."/>
            <person name="Tett A."/>
            <person name="Cox L.M."/>
            <person name="Gottsegen C."/>
            <person name="Watters A."/>
            <person name="Wiltshire- Gordon J.D."/>
            <person name="Segata N."/>
            <person name="Bonneau R."/>
            <person name="Littman D.R."/>
        </authorList>
    </citation>
    <scope>NUCLEOTIDE SEQUENCE [LARGE SCALE GENOMIC DNA]</scope>
    <source>
        <strain evidence="2">iAQ1179</strain>
    </source>
</reference>
<dbReference type="RefSeq" id="WP_153129257.1">
    <property type="nucleotide sequence ID" value="NZ_VZCW01000344.1"/>
</dbReference>
<accession>A0AA90UHF7</accession>
<dbReference type="InterPro" id="IPR025631">
    <property type="entry name" value="Porin_10"/>
</dbReference>
<dbReference type="AlphaFoldDB" id="A0AA90UHF7"/>
<name>A0AA90UHF7_9BACT</name>
<organism evidence="1 2">
    <name type="scientific">Segatella copri</name>
    <dbReference type="NCBI Taxonomy" id="165179"/>
    <lineage>
        <taxon>Bacteria</taxon>
        <taxon>Pseudomonadati</taxon>
        <taxon>Bacteroidota</taxon>
        <taxon>Bacteroidia</taxon>
        <taxon>Bacteroidales</taxon>
        <taxon>Prevotellaceae</taxon>
        <taxon>Segatella</taxon>
    </lineage>
</organism>
<protein>
    <recommendedName>
        <fullName evidence="3">Porin</fullName>
    </recommendedName>
</protein>
<dbReference type="EMBL" id="VZCW01000344">
    <property type="protein sequence ID" value="MQN13795.1"/>
    <property type="molecule type" value="Genomic_DNA"/>
</dbReference>
<dbReference type="Proteomes" id="UP000442105">
    <property type="component" value="Unassembled WGS sequence"/>
</dbReference>
<proteinExistence type="predicted"/>
<sequence>YTVQGNGEKNVKVGNYPIVNAYANVHIKHTRFFVMMSHLNAGQGDKNYFFTPHYPMNQRVFRMGVSWNFFN</sequence>
<feature type="non-terminal residue" evidence="1">
    <location>
        <position position="1"/>
    </location>
</feature>